<feature type="non-terminal residue" evidence="2">
    <location>
        <position position="102"/>
    </location>
</feature>
<dbReference type="InterPro" id="IPR002861">
    <property type="entry name" value="Reeler_dom"/>
</dbReference>
<proteinExistence type="predicted"/>
<evidence type="ECO:0000313" key="3">
    <source>
        <dbReference type="Proteomes" id="UP000663823"/>
    </source>
</evidence>
<dbReference type="Proteomes" id="UP000663823">
    <property type="component" value="Unassembled WGS sequence"/>
</dbReference>
<dbReference type="EMBL" id="CAJOAX010057147">
    <property type="protein sequence ID" value="CAF4331855.1"/>
    <property type="molecule type" value="Genomic_DNA"/>
</dbReference>
<dbReference type="PROSITE" id="PS51019">
    <property type="entry name" value="REELIN"/>
    <property type="match status" value="1"/>
</dbReference>
<evidence type="ECO:0000313" key="2">
    <source>
        <dbReference type="EMBL" id="CAF4331855.1"/>
    </source>
</evidence>
<feature type="domain" description="Reelin" evidence="1">
    <location>
        <begin position="1"/>
        <end position="81"/>
    </location>
</feature>
<evidence type="ECO:0000259" key="1">
    <source>
        <dbReference type="PROSITE" id="PS51019"/>
    </source>
</evidence>
<reference evidence="2" key="1">
    <citation type="submission" date="2021-02" db="EMBL/GenBank/DDBJ databases">
        <authorList>
            <person name="Nowell W R."/>
        </authorList>
    </citation>
    <scope>NUCLEOTIDE SEQUENCE</scope>
</reference>
<accession>A0A820JVH6</accession>
<organism evidence="2 3">
    <name type="scientific">Rotaria sordida</name>
    <dbReference type="NCBI Taxonomy" id="392033"/>
    <lineage>
        <taxon>Eukaryota</taxon>
        <taxon>Metazoa</taxon>
        <taxon>Spiralia</taxon>
        <taxon>Gnathifera</taxon>
        <taxon>Rotifera</taxon>
        <taxon>Eurotatoria</taxon>
        <taxon>Bdelloidea</taxon>
        <taxon>Philodinida</taxon>
        <taxon>Philodinidae</taxon>
        <taxon>Rotaria</taxon>
    </lineage>
</organism>
<feature type="non-terminal residue" evidence="2">
    <location>
        <position position="1"/>
    </location>
</feature>
<gene>
    <name evidence="2" type="ORF">OTI717_LOCUS42988</name>
</gene>
<comment type="caution">
    <text evidence="2">The sequence shown here is derived from an EMBL/GenBank/DDBJ whole genome shotgun (WGS) entry which is preliminary data.</text>
</comment>
<sequence length="102" mass="11287">LILKHETCPGGSSAIYADQVESPGYREIPLTWKATGLSPNLDEVIFRADVVSNQQIYRVKSGPLRRRLAPGIIPYSEDQSINIDYCGESQGCLIVPQHCNNN</sequence>
<protein>
    <recommendedName>
        <fullName evidence="1">Reelin domain-containing protein</fullName>
    </recommendedName>
</protein>
<name>A0A820JVH6_9BILA</name>
<dbReference type="AlphaFoldDB" id="A0A820JVH6"/>